<name>A0A5J5F5V3_9PEZI</name>
<dbReference type="Proteomes" id="UP000326924">
    <property type="component" value="Unassembled WGS sequence"/>
</dbReference>
<gene>
    <name evidence="2" type="ORF">FN846DRAFT_887633</name>
</gene>
<dbReference type="EMBL" id="VXIS01000032">
    <property type="protein sequence ID" value="KAA8911769.1"/>
    <property type="molecule type" value="Genomic_DNA"/>
</dbReference>
<feature type="compositionally biased region" description="Basic and acidic residues" evidence="1">
    <location>
        <begin position="264"/>
        <end position="280"/>
    </location>
</feature>
<evidence type="ECO:0000313" key="3">
    <source>
        <dbReference type="Proteomes" id="UP000326924"/>
    </source>
</evidence>
<organism evidence="2 3">
    <name type="scientific">Sphaerosporella brunnea</name>
    <dbReference type="NCBI Taxonomy" id="1250544"/>
    <lineage>
        <taxon>Eukaryota</taxon>
        <taxon>Fungi</taxon>
        <taxon>Dikarya</taxon>
        <taxon>Ascomycota</taxon>
        <taxon>Pezizomycotina</taxon>
        <taxon>Pezizomycetes</taxon>
        <taxon>Pezizales</taxon>
        <taxon>Pyronemataceae</taxon>
        <taxon>Sphaerosporella</taxon>
    </lineage>
</organism>
<comment type="caution">
    <text evidence="2">The sequence shown here is derived from an EMBL/GenBank/DDBJ whole genome shotgun (WGS) entry which is preliminary data.</text>
</comment>
<feature type="region of interest" description="Disordered" evidence="1">
    <location>
        <begin position="217"/>
        <end position="280"/>
    </location>
</feature>
<accession>A0A5J5F5V3</accession>
<dbReference type="OrthoDB" id="5427887at2759"/>
<sequence>MAAPPPTKPQQRWQWGVPAEKQIFYNRPEKEISPNSVPVAQGYETTAKTENIIKYLRLRHHEQRHRLLNRHEAEYKQWKADTEMSIDDESFGRDHGFSKVQMGLCAESYDLISSDAAKASLTRLPASNRQVLISAEQLKGLLPEGALSDVQEARRHEITAAEFSAIMGKMGVDLRRQMLSEEQEMRMHHFETLELFYEAMQRSDPIKYPNKEQLGRRAANGGTSALHQPQQQTHSNTDPAAVGHSLGMGTGGSPQTTMPMAPPRDPRLDAPPRDPRLVRW</sequence>
<dbReference type="AlphaFoldDB" id="A0A5J5F5V3"/>
<evidence type="ECO:0000256" key="1">
    <source>
        <dbReference type="SAM" id="MobiDB-lite"/>
    </source>
</evidence>
<dbReference type="InParanoid" id="A0A5J5F5V3"/>
<evidence type="ECO:0000313" key="2">
    <source>
        <dbReference type="EMBL" id="KAA8911769.1"/>
    </source>
</evidence>
<proteinExistence type="predicted"/>
<protein>
    <submittedName>
        <fullName evidence="2">Uncharacterized protein</fullName>
    </submittedName>
</protein>
<keyword evidence="3" id="KW-1185">Reference proteome</keyword>
<feature type="compositionally biased region" description="Polar residues" evidence="1">
    <location>
        <begin position="221"/>
        <end position="238"/>
    </location>
</feature>
<reference evidence="2 3" key="1">
    <citation type="submission" date="2019-09" db="EMBL/GenBank/DDBJ databases">
        <title>Draft genome of the ectomycorrhizal ascomycete Sphaerosporella brunnea.</title>
        <authorList>
            <consortium name="DOE Joint Genome Institute"/>
            <person name="Benucci G.M."/>
            <person name="Marozzi G."/>
            <person name="Antonielli L."/>
            <person name="Sanchez S."/>
            <person name="Marco P."/>
            <person name="Wang X."/>
            <person name="Falini L.B."/>
            <person name="Barry K."/>
            <person name="Haridas S."/>
            <person name="Lipzen A."/>
            <person name="Labutti K."/>
            <person name="Grigoriev I.V."/>
            <person name="Murat C."/>
            <person name="Martin F."/>
            <person name="Albertini E."/>
            <person name="Donnini D."/>
            <person name="Bonito G."/>
        </authorList>
    </citation>
    <scope>NUCLEOTIDE SEQUENCE [LARGE SCALE GENOMIC DNA]</scope>
    <source>
        <strain evidence="2 3">Sb_GMNB300</strain>
    </source>
</reference>